<dbReference type="RefSeq" id="WP_086334819.1">
    <property type="nucleotide sequence ID" value="NZ_NGMS01000001.1"/>
</dbReference>
<protein>
    <recommendedName>
        <fullName evidence="3">Polysaccharide biosynthesis protein CapD-like domain-containing protein</fullName>
    </recommendedName>
</protein>
<dbReference type="SUPFAM" id="SSF51735">
    <property type="entry name" value="NAD(P)-binding Rossmann-fold domains"/>
    <property type="match status" value="2"/>
</dbReference>
<keyword evidence="2" id="KW-0472">Membrane</keyword>
<dbReference type="EMBL" id="NGMS01000001">
    <property type="protein sequence ID" value="OTP27628.1"/>
    <property type="molecule type" value="Genomic_DNA"/>
</dbReference>
<dbReference type="PANTHER" id="PTHR43318:SF1">
    <property type="entry name" value="POLYSACCHARIDE BIOSYNTHESIS PROTEIN EPSC-RELATED"/>
    <property type="match status" value="1"/>
</dbReference>
<dbReference type="Pfam" id="PF02719">
    <property type="entry name" value="Polysacc_synt_2"/>
    <property type="match status" value="1"/>
</dbReference>
<dbReference type="InterPro" id="IPR051203">
    <property type="entry name" value="Polysaccharide_Synthase-Rel"/>
</dbReference>
<reference evidence="4 5" key="1">
    <citation type="submission" date="2017-05" db="EMBL/GenBank/DDBJ databases">
        <title>The Genome Sequence of Enterococcus mundtii 6B1_DIV0119.</title>
        <authorList>
            <consortium name="The Broad Institute Genomics Platform"/>
            <consortium name="The Broad Institute Genomic Center for Infectious Diseases"/>
            <person name="Earl A."/>
            <person name="Manson A."/>
            <person name="Schwartman J."/>
            <person name="Gilmore M."/>
            <person name="Abouelleil A."/>
            <person name="Cao P."/>
            <person name="Chapman S."/>
            <person name="Cusick C."/>
            <person name="Shea T."/>
            <person name="Young S."/>
            <person name="Neafsey D."/>
            <person name="Nusbaum C."/>
            <person name="Birren B."/>
        </authorList>
    </citation>
    <scope>NUCLEOTIDE SEQUENCE [LARGE SCALE GENOMIC DNA]</scope>
    <source>
        <strain evidence="4 5">6B1_DIV0119</strain>
    </source>
</reference>
<dbReference type="PANTHER" id="PTHR43318">
    <property type="entry name" value="UDP-N-ACETYLGLUCOSAMINE 4,6-DEHYDRATASE"/>
    <property type="match status" value="1"/>
</dbReference>
<feature type="transmembrane region" description="Helical" evidence="2">
    <location>
        <begin position="12"/>
        <end position="31"/>
    </location>
</feature>
<evidence type="ECO:0000313" key="5">
    <source>
        <dbReference type="Proteomes" id="UP000195024"/>
    </source>
</evidence>
<dbReference type="Gene3D" id="3.40.50.720">
    <property type="entry name" value="NAD(P)-binding Rossmann-like Domain"/>
    <property type="match status" value="2"/>
</dbReference>
<gene>
    <name evidence="4" type="ORF">A5802_001363</name>
</gene>
<evidence type="ECO:0000256" key="2">
    <source>
        <dbReference type="SAM" id="Phobius"/>
    </source>
</evidence>
<sequence>MFELTRRRKVIILVLVDSLLLGISILSSYYFMTPFVGIDQDYLAVNLGVSLIFYIGYGMLFKTFTRINRYTNLNEMAAIFSAITCTVISSFIIQYLFMQKISLRLQLLTYILSMFLIISSRLFWRIYIEHKAQRQESPLNKHRTLIIGAGEGGRILCNSILSSKAINDLEVIGFVDDDPNKYKTYLSGIKVVGNTKDLPRLIDELSIDMVTIAIPSLPRKRIREIFHLIESKEVKMNTMPSIEEIASGKINVSRLKEIDVVDLLGREEVKLDLDKLKSHISEKVILVTGAGGSIGSEICRQVLAFSPKKLLLLGHGENSIYLIHRELSGDPSYNKTEIIPIIADIQDREKIFHIMKEYQPDIVYHAAAHKHVPLMEYNPREAVKNNIIGTKNVAEAAKEANVKNFVMVSTDKANNPPNVMGATKRIAEMIVTGLNGENCTKFSAVRFGNVLGSRGSVIPVFREQIAKGGPITITDFRMTRYFMTIPEASRLVIQSSALAKGGEIFVLDMSEPVKILDLARNMIRLSGYTEEEIEIVETGIRPGEKLYEELLLDKERNDEQVYEKIFVGNIKGYPIQEVMEFVTGLSDDDKQLAKEVVAFARASSK</sequence>
<evidence type="ECO:0000256" key="1">
    <source>
        <dbReference type="ARBA" id="ARBA00007430"/>
    </source>
</evidence>
<dbReference type="InterPro" id="IPR036291">
    <property type="entry name" value="NAD(P)-bd_dom_sf"/>
</dbReference>
<dbReference type="Pfam" id="PF13727">
    <property type="entry name" value="CoA_binding_3"/>
    <property type="match status" value="1"/>
</dbReference>
<organism evidence="4 5">
    <name type="scientific">Enterococcus mundtii</name>
    <dbReference type="NCBI Taxonomy" id="53346"/>
    <lineage>
        <taxon>Bacteria</taxon>
        <taxon>Bacillati</taxon>
        <taxon>Bacillota</taxon>
        <taxon>Bacilli</taxon>
        <taxon>Lactobacillales</taxon>
        <taxon>Enterococcaceae</taxon>
        <taxon>Enterococcus</taxon>
    </lineage>
</organism>
<dbReference type="AlphaFoldDB" id="A0A242L0S2"/>
<evidence type="ECO:0000259" key="3">
    <source>
        <dbReference type="Pfam" id="PF02719"/>
    </source>
</evidence>
<keyword evidence="2" id="KW-0812">Transmembrane</keyword>
<dbReference type="Proteomes" id="UP000195024">
    <property type="component" value="Unassembled WGS sequence"/>
</dbReference>
<name>A0A242L0S2_ENTMU</name>
<feature type="transmembrane region" description="Helical" evidence="2">
    <location>
        <begin position="43"/>
        <end position="64"/>
    </location>
</feature>
<evidence type="ECO:0000313" key="4">
    <source>
        <dbReference type="EMBL" id="OTP27628.1"/>
    </source>
</evidence>
<feature type="transmembrane region" description="Helical" evidence="2">
    <location>
        <begin position="76"/>
        <end position="97"/>
    </location>
</feature>
<proteinExistence type="inferred from homology"/>
<keyword evidence="2" id="KW-1133">Transmembrane helix</keyword>
<accession>A0A242L0S2</accession>
<feature type="domain" description="Polysaccharide biosynthesis protein CapD-like" evidence="3">
    <location>
        <begin position="285"/>
        <end position="567"/>
    </location>
</feature>
<comment type="similarity">
    <text evidence="1">Belongs to the polysaccharide synthase family.</text>
</comment>
<dbReference type="InterPro" id="IPR003869">
    <property type="entry name" value="Polysac_CapD-like"/>
</dbReference>
<dbReference type="CDD" id="cd05237">
    <property type="entry name" value="UDP_invert_4-6DH_SDR_e"/>
    <property type="match status" value="1"/>
</dbReference>
<comment type="caution">
    <text evidence="4">The sequence shown here is derived from an EMBL/GenBank/DDBJ whole genome shotgun (WGS) entry which is preliminary data.</text>
</comment>